<keyword evidence="2" id="KW-0328">Glycosyltransferase</keyword>
<evidence type="ECO:0000256" key="5">
    <source>
        <dbReference type="ARBA" id="ARBA00023180"/>
    </source>
</evidence>
<evidence type="ECO:0000256" key="4">
    <source>
        <dbReference type="ARBA" id="ARBA00023136"/>
    </source>
</evidence>
<evidence type="ECO:0000313" key="8">
    <source>
        <dbReference type="EMBL" id="PHT28159.1"/>
    </source>
</evidence>
<keyword evidence="3" id="KW-0808">Transferase</keyword>
<gene>
    <name evidence="8" type="ORF">CQW23_32240</name>
</gene>
<name>A0A2G2V5D7_CAPBA</name>
<proteinExistence type="predicted"/>
<feature type="region of interest" description="Disordered" evidence="6">
    <location>
        <begin position="295"/>
        <end position="372"/>
    </location>
</feature>
<feature type="transmembrane region" description="Helical" evidence="7">
    <location>
        <begin position="25"/>
        <end position="46"/>
    </location>
</feature>
<dbReference type="InterPro" id="IPR003406">
    <property type="entry name" value="Glyco_trans_14"/>
</dbReference>
<evidence type="ECO:0000256" key="7">
    <source>
        <dbReference type="SAM" id="Phobius"/>
    </source>
</evidence>
<dbReference type="Proteomes" id="UP000224567">
    <property type="component" value="Unassembled WGS sequence"/>
</dbReference>
<dbReference type="PANTHER" id="PTHR31042:SF71">
    <property type="entry name" value="CORE-2_I-BRANCHING BETA-1,6-N-ACETYLGLUCOSAMINYLTRANSFERASE FAMILY PROTEIN"/>
    <property type="match status" value="1"/>
</dbReference>
<dbReference type="AlphaFoldDB" id="A0A2G2V5D7"/>
<dbReference type="PANTHER" id="PTHR31042">
    <property type="entry name" value="CORE-2/I-BRANCHING BETA-1,6-N-ACETYLGLUCOSAMINYLTRANSFERASE FAMILY PROTEIN-RELATED"/>
    <property type="match status" value="1"/>
</dbReference>
<dbReference type="STRING" id="33114.A0A2G2V5D7"/>
<evidence type="ECO:0000256" key="6">
    <source>
        <dbReference type="SAM" id="MobiDB-lite"/>
    </source>
</evidence>
<evidence type="ECO:0000256" key="3">
    <source>
        <dbReference type="ARBA" id="ARBA00022679"/>
    </source>
</evidence>
<feature type="compositionally biased region" description="Low complexity" evidence="6">
    <location>
        <begin position="311"/>
        <end position="323"/>
    </location>
</feature>
<comment type="subcellular location">
    <subcellularLocation>
        <location evidence="1">Membrane</location>
        <topology evidence="1">Single-pass type II membrane protein</topology>
    </subcellularLocation>
</comment>
<reference evidence="8 9" key="1">
    <citation type="journal article" date="2017" name="Genome Biol.">
        <title>New reference genome sequences of hot pepper reveal the massive evolution of plant disease-resistance genes by retroduplication.</title>
        <authorList>
            <person name="Kim S."/>
            <person name="Park J."/>
            <person name="Yeom S.I."/>
            <person name="Kim Y.M."/>
            <person name="Seo E."/>
            <person name="Kim K.T."/>
            <person name="Kim M.S."/>
            <person name="Lee J.M."/>
            <person name="Cheong K."/>
            <person name="Shin H.S."/>
            <person name="Kim S.B."/>
            <person name="Han K."/>
            <person name="Lee J."/>
            <person name="Park M."/>
            <person name="Lee H.A."/>
            <person name="Lee H.Y."/>
            <person name="Lee Y."/>
            <person name="Oh S."/>
            <person name="Lee J.H."/>
            <person name="Choi E."/>
            <person name="Choi E."/>
            <person name="Lee S.E."/>
            <person name="Jeon J."/>
            <person name="Kim H."/>
            <person name="Choi G."/>
            <person name="Song H."/>
            <person name="Lee J."/>
            <person name="Lee S.C."/>
            <person name="Kwon J.K."/>
            <person name="Lee H.Y."/>
            <person name="Koo N."/>
            <person name="Hong Y."/>
            <person name="Kim R.W."/>
            <person name="Kang W.H."/>
            <person name="Huh J.H."/>
            <person name="Kang B.C."/>
            <person name="Yang T.J."/>
            <person name="Lee Y.H."/>
            <person name="Bennetzen J.L."/>
            <person name="Choi D."/>
        </authorList>
    </citation>
    <scope>NUCLEOTIDE SEQUENCE [LARGE SCALE GENOMIC DNA]</scope>
    <source>
        <strain evidence="9">cv. PBC81</strain>
    </source>
</reference>
<dbReference type="EMBL" id="MLFT02000255">
    <property type="protein sequence ID" value="PHT28159.1"/>
    <property type="molecule type" value="Genomic_DNA"/>
</dbReference>
<dbReference type="GO" id="GO:0016757">
    <property type="term" value="F:glycosyltransferase activity"/>
    <property type="evidence" value="ECO:0007669"/>
    <property type="project" value="UniProtKB-KW"/>
</dbReference>
<dbReference type="Pfam" id="PF02485">
    <property type="entry name" value="Branch"/>
    <property type="match status" value="1"/>
</dbReference>
<evidence type="ECO:0000313" key="9">
    <source>
        <dbReference type="Proteomes" id="UP000224567"/>
    </source>
</evidence>
<keyword evidence="4 7" id="KW-0472">Membrane</keyword>
<dbReference type="InterPro" id="IPR044174">
    <property type="entry name" value="BC10-like"/>
</dbReference>
<comment type="caution">
    <text evidence="8">The sequence shown here is derived from an EMBL/GenBank/DDBJ whole genome shotgun (WGS) entry which is preliminary data.</text>
</comment>
<dbReference type="OrthoDB" id="191334at2759"/>
<feature type="compositionally biased region" description="Polar residues" evidence="6">
    <location>
        <begin position="328"/>
        <end position="341"/>
    </location>
</feature>
<keyword evidence="7" id="KW-0812">Transmembrane</keyword>
<keyword evidence="7" id="KW-1133">Transmembrane helix</keyword>
<keyword evidence="5" id="KW-0325">Glycoprotein</keyword>
<keyword evidence="9" id="KW-1185">Reference proteome</keyword>
<reference evidence="9" key="2">
    <citation type="journal article" date="2017" name="J. Anim. Genet.">
        <title>Multiple reference genome sequences of hot pepper reveal the massive evolution of plant disease resistance genes by retroduplication.</title>
        <authorList>
            <person name="Kim S."/>
            <person name="Park J."/>
            <person name="Yeom S.-I."/>
            <person name="Kim Y.-M."/>
            <person name="Seo E."/>
            <person name="Kim K.-T."/>
            <person name="Kim M.-S."/>
            <person name="Lee J.M."/>
            <person name="Cheong K."/>
            <person name="Shin H.-S."/>
            <person name="Kim S.-B."/>
            <person name="Han K."/>
            <person name="Lee J."/>
            <person name="Park M."/>
            <person name="Lee H.-A."/>
            <person name="Lee H.-Y."/>
            <person name="Lee Y."/>
            <person name="Oh S."/>
            <person name="Lee J.H."/>
            <person name="Choi E."/>
            <person name="Choi E."/>
            <person name="Lee S.E."/>
            <person name="Jeon J."/>
            <person name="Kim H."/>
            <person name="Choi G."/>
            <person name="Song H."/>
            <person name="Lee J."/>
            <person name="Lee S.-C."/>
            <person name="Kwon J.-K."/>
            <person name="Lee H.-Y."/>
            <person name="Koo N."/>
            <person name="Hong Y."/>
            <person name="Kim R.W."/>
            <person name="Kang W.-H."/>
            <person name="Huh J.H."/>
            <person name="Kang B.-C."/>
            <person name="Yang T.-J."/>
            <person name="Lee Y.-H."/>
            <person name="Bennetzen J.L."/>
            <person name="Choi D."/>
        </authorList>
    </citation>
    <scope>NUCLEOTIDE SEQUENCE [LARGE SCALE GENOMIC DNA]</scope>
    <source>
        <strain evidence="9">cv. PBC81</strain>
    </source>
</reference>
<evidence type="ECO:0000256" key="1">
    <source>
        <dbReference type="ARBA" id="ARBA00004606"/>
    </source>
</evidence>
<organism evidence="8 9">
    <name type="scientific">Capsicum baccatum</name>
    <name type="common">Peruvian pepper</name>
    <dbReference type="NCBI Taxonomy" id="33114"/>
    <lineage>
        <taxon>Eukaryota</taxon>
        <taxon>Viridiplantae</taxon>
        <taxon>Streptophyta</taxon>
        <taxon>Embryophyta</taxon>
        <taxon>Tracheophyta</taxon>
        <taxon>Spermatophyta</taxon>
        <taxon>Magnoliopsida</taxon>
        <taxon>eudicotyledons</taxon>
        <taxon>Gunneridae</taxon>
        <taxon>Pentapetalae</taxon>
        <taxon>asterids</taxon>
        <taxon>lamiids</taxon>
        <taxon>Solanales</taxon>
        <taxon>Solanaceae</taxon>
        <taxon>Solanoideae</taxon>
        <taxon>Capsiceae</taxon>
        <taxon>Capsicum</taxon>
    </lineage>
</organism>
<evidence type="ECO:0000256" key="2">
    <source>
        <dbReference type="ARBA" id="ARBA00022676"/>
    </source>
</evidence>
<protein>
    <submittedName>
        <fullName evidence="8">Uncharacterized protein</fullName>
    </submittedName>
</protein>
<accession>A0A2G2V5D7</accession>
<dbReference type="GO" id="GO:0016020">
    <property type="term" value="C:membrane"/>
    <property type="evidence" value="ECO:0007669"/>
    <property type="project" value="UniProtKB-SubCell"/>
</dbReference>
<feature type="compositionally biased region" description="Polar residues" evidence="6">
    <location>
        <begin position="349"/>
        <end position="358"/>
    </location>
</feature>
<sequence length="372" mass="42204">MKHETHQNQIISAKLFNSQRYIHSFIVYFLFFGSGLVIGISLSFYLKDVPMTLKKKLFYVEPSPPLIVTPKSHPPPSPPLNLAMHQQQRAVHSNNDRRGVDINKRKRGAAGRIGLTDYIKPPETMHDMKDEELIWRASMVPKVRKFPYNRTPKVAFMFLARGTLPLAPLWERFFKGHEGRYSIYIHSQPSFRGDAPEEGPIFHGRRVPSYLSHPSLLSLSLKKLEGLFSIQPMEPEASNAQTMNNNAINLILARLDSMSRDLARANAGLEKIGSYVVTMSEWLDRMESRWNSRALTPDTLLPMTNPPRPSPSSASQAPTSPQNRDITRSISPQFVQVQQGLGRQMPTLKPNTPIQDPLNQRRKLSPIQIPSV</sequence>